<reference evidence="1 2" key="1">
    <citation type="submission" date="2018-03" db="EMBL/GenBank/DDBJ databases">
        <title>Genomic Encyclopedia of Type Strains, Phase III (KMG-III): the genomes of soil and plant-associated and newly described type strains.</title>
        <authorList>
            <person name="Whitman W."/>
        </authorList>
    </citation>
    <scope>NUCLEOTIDE SEQUENCE [LARGE SCALE GENOMIC DNA]</scope>
    <source>
        <strain evidence="1 2">CGMCC 1.12700</strain>
    </source>
</reference>
<organism evidence="1 2">
    <name type="scientific">Taibaiella chishuiensis</name>
    <dbReference type="NCBI Taxonomy" id="1434707"/>
    <lineage>
        <taxon>Bacteria</taxon>
        <taxon>Pseudomonadati</taxon>
        <taxon>Bacteroidota</taxon>
        <taxon>Chitinophagia</taxon>
        <taxon>Chitinophagales</taxon>
        <taxon>Chitinophagaceae</taxon>
        <taxon>Taibaiella</taxon>
    </lineage>
</organism>
<sequence length="39" mass="4602">MNSTTTSESIVGNRLAAIYFKYETMYYTWNSFPLWSISQ</sequence>
<keyword evidence="2" id="KW-1185">Reference proteome</keyword>
<accession>A0A2P8D7A1</accession>
<dbReference type="AlphaFoldDB" id="A0A2P8D7A1"/>
<comment type="caution">
    <text evidence="1">The sequence shown here is derived from an EMBL/GenBank/DDBJ whole genome shotgun (WGS) entry which is preliminary data.</text>
</comment>
<evidence type="ECO:0000313" key="1">
    <source>
        <dbReference type="EMBL" id="PSK93115.1"/>
    </source>
</evidence>
<evidence type="ECO:0000313" key="2">
    <source>
        <dbReference type="Proteomes" id="UP000240572"/>
    </source>
</evidence>
<dbReference type="Proteomes" id="UP000240572">
    <property type="component" value="Unassembled WGS sequence"/>
</dbReference>
<gene>
    <name evidence="1" type="ORF">B0I18_10284</name>
</gene>
<protein>
    <submittedName>
        <fullName evidence="1">Uncharacterized protein</fullName>
    </submittedName>
</protein>
<dbReference type="EMBL" id="PYGD01000002">
    <property type="protein sequence ID" value="PSK93115.1"/>
    <property type="molecule type" value="Genomic_DNA"/>
</dbReference>
<proteinExistence type="predicted"/>
<name>A0A2P8D7A1_9BACT</name>